<evidence type="ECO:0000256" key="1">
    <source>
        <dbReference type="SAM" id="MobiDB-lite"/>
    </source>
</evidence>
<sequence length="168" mass="19480">MIHPWRVNRLINDPELRVLLQPALCFPAFVDNVVVHDQRDGFRPTVCRFKPLQQADEQRRTFAVAAHTADFTCPAVQRSGQIIFFILSRRDHPFLLSAQLPVRTDFGIKMDIHFIFIKDRMLCAAFVQCFMDCCHLFIFMRVTDTQSWRSPSPHNPRRRQPAANGSGI</sequence>
<accession>A0ABD7MPT2</accession>
<dbReference type="AlphaFoldDB" id="A0ABD7MPT2"/>
<proteinExistence type="predicted"/>
<organism evidence="2 3">
    <name type="scientific">Shigella sonnei</name>
    <dbReference type="NCBI Taxonomy" id="624"/>
    <lineage>
        <taxon>Bacteria</taxon>
        <taxon>Pseudomonadati</taxon>
        <taxon>Pseudomonadota</taxon>
        <taxon>Gammaproteobacteria</taxon>
        <taxon>Enterobacterales</taxon>
        <taxon>Enterobacteriaceae</taxon>
        <taxon>Shigella</taxon>
    </lineage>
</organism>
<evidence type="ECO:0000313" key="2">
    <source>
        <dbReference type="EMBL" id="SJE87581.1"/>
    </source>
</evidence>
<evidence type="ECO:0000313" key="3">
    <source>
        <dbReference type="Proteomes" id="UP000187717"/>
    </source>
</evidence>
<dbReference type="Proteomes" id="UP000187717">
    <property type="component" value="Unassembled WGS sequence"/>
</dbReference>
<protein>
    <submittedName>
        <fullName evidence="2">Uncharacterized protein</fullName>
    </submittedName>
</protein>
<comment type="caution">
    <text evidence="2">The sequence shown here is derived from an EMBL/GenBank/DDBJ whole genome shotgun (WGS) entry which is preliminary data.</text>
</comment>
<gene>
    <name evidence="2" type="ORF">SAMEA3356023_04984</name>
</gene>
<name>A0ABD7MPT2_SHISO</name>
<dbReference type="EMBL" id="FTXV01000369">
    <property type="protein sequence ID" value="SJE87581.1"/>
    <property type="molecule type" value="Genomic_DNA"/>
</dbReference>
<feature type="region of interest" description="Disordered" evidence="1">
    <location>
        <begin position="147"/>
        <end position="168"/>
    </location>
</feature>
<reference evidence="2 3" key="1">
    <citation type="submission" date="2017-01" db="EMBL/GenBank/DDBJ databases">
        <authorList>
            <consortium name="Pathogen Informatics"/>
        </authorList>
    </citation>
    <scope>NUCLEOTIDE SEQUENCE [LARGE SCALE GENOMIC DNA]</scope>
    <source>
        <strain evidence="2 3">3626STDY6095480</strain>
    </source>
</reference>